<protein>
    <submittedName>
        <fullName evidence="7">Lysocardiolipin acyltransferase 1</fullName>
    </submittedName>
</protein>
<evidence type="ECO:0000256" key="2">
    <source>
        <dbReference type="ARBA" id="ARBA00022679"/>
    </source>
</evidence>
<feature type="region of interest" description="Disordered" evidence="4">
    <location>
        <begin position="249"/>
        <end position="281"/>
    </location>
</feature>
<keyword evidence="3 7" id="KW-0012">Acyltransferase</keyword>
<keyword evidence="5" id="KW-0472">Membrane</keyword>
<feature type="compositionally biased region" description="Polar residues" evidence="4">
    <location>
        <begin position="80"/>
        <end position="98"/>
    </location>
</feature>
<feature type="compositionally biased region" description="Basic and acidic residues" evidence="4">
    <location>
        <begin position="263"/>
        <end position="274"/>
    </location>
</feature>
<feature type="domain" description="Acyltransferase C-terminal" evidence="6">
    <location>
        <begin position="490"/>
        <end position="540"/>
    </location>
</feature>
<evidence type="ECO:0000256" key="3">
    <source>
        <dbReference type="ARBA" id="ARBA00023315"/>
    </source>
</evidence>
<evidence type="ECO:0000256" key="1">
    <source>
        <dbReference type="ARBA" id="ARBA00008655"/>
    </source>
</evidence>
<evidence type="ECO:0000256" key="4">
    <source>
        <dbReference type="SAM" id="MobiDB-lite"/>
    </source>
</evidence>
<name>A0A9N8EQI5_9STRA</name>
<dbReference type="AlphaFoldDB" id="A0A9N8EQI5"/>
<feature type="compositionally biased region" description="Polar residues" evidence="4">
    <location>
        <begin position="609"/>
        <end position="625"/>
    </location>
</feature>
<keyword evidence="5" id="KW-1133">Transmembrane helix</keyword>
<dbReference type="PANTHER" id="PTHR10983">
    <property type="entry name" value="1-ACYLGLYCEROL-3-PHOSPHATE ACYLTRANSFERASE-RELATED"/>
    <property type="match status" value="1"/>
</dbReference>
<feature type="region of interest" description="Disordered" evidence="4">
    <location>
        <begin position="606"/>
        <end position="638"/>
    </location>
</feature>
<feature type="transmembrane region" description="Helical" evidence="5">
    <location>
        <begin position="568"/>
        <end position="589"/>
    </location>
</feature>
<dbReference type="Pfam" id="PF16076">
    <property type="entry name" value="Acyltransf_C"/>
    <property type="match status" value="1"/>
</dbReference>
<dbReference type="GO" id="GO:0016746">
    <property type="term" value="F:acyltransferase activity"/>
    <property type="evidence" value="ECO:0007669"/>
    <property type="project" value="UniProtKB-KW"/>
</dbReference>
<evidence type="ECO:0000256" key="5">
    <source>
        <dbReference type="SAM" id="Phobius"/>
    </source>
</evidence>
<evidence type="ECO:0000313" key="8">
    <source>
        <dbReference type="Proteomes" id="UP001153069"/>
    </source>
</evidence>
<dbReference type="InterPro" id="IPR032098">
    <property type="entry name" value="Acyltransf_C"/>
</dbReference>
<accession>A0A9N8EQI5</accession>
<sequence length="657" mass="72023">MDQDLAQHPKAKAQQLVFSLNKLGSVVESVVVSSSSERPSLTQYKEAIFRSGHLSLRGTMMNGNGFHHQPRHPSRDNLQQRRSGSASGATPRNSNNASGHARVRFPDDEGASGLHNPHSQNNNQLANFFSAIVGVFFGGIASICLLGLLTILGILYVGIKPFSVSMYRRLANQLAAASFLDAIALLLPNMRLYLTGDSDVPSPVGTSILVCNHLMDGDWWPILMLGRCVGLRGSVKAIMRNEILHLNMNTQQNNNSSGSGEHSSSRDTPRERRSASQSSPAMLKQATAAAVAVAAARSGATIGGGGGYGSPSAGAENILLSNSSGSSSGSPTSSNGSSSGAHTRHHTSRDLKILAKLLHAFMEFPLLNGEDYISDREHLFQLLRSFAENNGAEAPVHLLFFPEGWSLHNGADRRNVLAMSNEFAKREGRPQLRHLLLPKTTGFNASLECLRESSPVVYDVTMAYSGYDGSLPPKFDLSFQSLWTLMRHSFPTEIHIRIKRYSMEEVLQDASWLDKKWAEKDRLLSFFSTHQSFPTDGRGFCRHRVFNSRTHSIESSVIALSRLLAMPWTIPFLLFCSIPLFWTVLWIYLIHRGFKAIFPENADERLSSNDDAGSTGVAGQTPRSESATPFFPATPFASPSVATWRDMIANRDNDNPK</sequence>
<dbReference type="GO" id="GO:0012505">
    <property type="term" value="C:endomembrane system"/>
    <property type="evidence" value="ECO:0007669"/>
    <property type="project" value="TreeGrafter"/>
</dbReference>
<gene>
    <name evidence="7" type="ORF">SEMRO_1514_G278900.1</name>
</gene>
<dbReference type="PANTHER" id="PTHR10983:SF16">
    <property type="entry name" value="LYSOCARDIOLIPIN ACYLTRANSFERASE 1"/>
    <property type="match status" value="1"/>
</dbReference>
<feature type="compositionally biased region" description="Low complexity" evidence="4">
    <location>
        <begin position="249"/>
        <end position="262"/>
    </location>
</feature>
<feature type="transmembrane region" description="Helical" evidence="5">
    <location>
        <begin position="128"/>
        <end position="158"/>
    </location>
</feature>
<dbReference type="EMBL" id="CAICTM010001512">
    <property type="protein sequence ID" value="CAB9524259.1"/>
    <property type="molecule type" value="Genomic_DNA"/>
</dbReference>
<feature type="region of interest" description="Disordered" evidence="4">
    <location>
        <begin position="319"/>
        <end position="347"/>
    </location>
</feature>
<dbReference type="OrthoDB" id="189226at2759"/>
<feature type="compositionally biased region" description="Low complexity" evidence="4">
    <location>
        <begin position="626"/>
        <end position="638"/>
    </location>
</feature>
<keyword evidence="5" id="KW-0812">Transmembrane</keyword>
<proteinExistence type="inferred from homology"/>
<organism evidence="7 8">
    <name type="scientific">Seminavis robusta</name>
    <dbReference type="NCBI Taxonomy" id="568900"/>
    <lineage>
        <taxon>Eukaryota</taxon>
        <taxon>Sar</taxon>
        <taxon>Stramenopiles</taxon>
        <taxon>Ochrophyta</taxon>
        <taxon>Bacillariophyta</taxon>
        <taxon>Bacillariophyceae</taxon>
        <taxon>Bacillariophycidae</taxon>
        <taxon>Naviculales</taxon>
        <taxon>Naviculaceae</taxon>
        <taxon>Seminavis</taxon>
    </lineage>
</organism>
<keyword evidence="2" id="KW-0808">Transferase</keyword>
<comment type="similarity">
    <text evidence="1">Belongs to the 1-acyl-sn-glycerol-3-phosphate acyltransferase family.</text>
</comment>
<feature type="compositionally biased region" description="Low complexity" evidence="4">
    <location>
        <begin position="319"/>
        <end position="340"/>
    </location>
</feature>
<feature type="region of interest" description="Disordered" evidence="4">
    <location>
        <begin position="59"/>
        <end position="117"/>
    </location>
</feature>
<reference evidence="7" key="1">
    <citation type="submission" date="2020-06" db="EMBL/GenBank/DDBJ databases">
        <authorList>
            <consortium name="Plant Systems Biology data submission"/>
        </authorList>
    </citation>
    <scope>NUCLEOTIDE SEQUENCE</scope>
    <source>
        <strain evidence="7">D6</strain>
    </source>
</reference>
<dbReference type="Proteomes" id="UP001153069">
    <property type="component" value="Unassembled WGS sequence"/>
</dbReference>
<evidence type="ECO:0000259" key="6">
    <source>
        <dbReference type="Pfam" id="PF16076"/>
    </source>
</evidence>
<evidence type="ECO:0000313" key="7">
    <source>
        <dbReference type="EMBL" id="CAB9524259.1"/>
    </source>
</evidence>
<keyword evidence="8" id="KW-1185">Reference proteome</keyword>
<dbReference type="CDD" id="cd07990">
    <property type="entry name" value="LPLAT_LCLAT1-like"/>
    <property type="match status" value="1"/>
</dbReference>
<comment type="caution">
    <text evidence="7">The sequence shown here is derived from an EMBL/GenBank/DDBJ whole genome shotgun (WGS) entry which is preliminary data.</text>
</comment>